<evidence type="ECO:0000256" key="2">
    <source>
        <dbReference type="ARBA" id="ARBA00009533"/>
    </source>
</evidence>
<dbReference type="GO" id="GO:0030170">
    <property type="term" value="F:pyridoxal phosphate binding"/>
    <property type="evidence" value="ECO:0007669"/>
    <property type="project" value="InterPro"/>
</dbReference>
<dbReference type="OrthoDB" id="639767at2759"/>
<comment type="caution">
    <text evidence="8">The sequence shown here is derived from an EMBL/GenBank/DDBJ whole genome shotgun (WGS) entry which is preliminary data.</text>
</comment>
<gene>
    <name evidence="8" type="ORF">BCR35DRAFT_353641</name>
</gene>
<dbReference type="GO" id="GO:0019752">
    <property type="term" value="P:carboxylic acid metabolic process"/>
    <property type="evidence" value="ECO:0007669"/>
    <property type="project" value="InterPro"/>
</dbReference>
<dbReference type="InterPro" id="IPR010977">
    <property type="entry name" value="Aromatic_deC"/>
</dbReference>
<accession>A0A1Y2EW21</accession>
<organism evidence="8 9">
    <name type="scientific">Leucosporidium creatinivorum</name>
    <dbReference type="NCBI Taxonomy" id="106004"/>
    <lineage>
        <taxon>Eukaryota</taxon>
        <taxon>Fungi</taxon>
        <taxon>Dikarya</taxon>
        <taxon>Basidiomycota</taxon>
        <taxon>Pucciniomycotina</taxon>
        <taxon>Microbotryomycetes</taxon>
        <taxon>Leucosporidiales</taxon>
        <taxon>Leucosporidium</taxon>
    </lineage>
</organism>
<dbReference type="Proteomes" id="UP000193467">
    <property type="component" value="Unassembled WGS sequence"/>
</dbReference>
<evidence type="ECO:0000256" key="1">
    <source>
        <dbReference type="ARBA" id="ARBA00001933"/>
    </source>
</evidence>
<dbReference type="STRING" id="106004.A0A1Y2EW21"/>
<dbReference type="SUPFAM" id="SSF53383">
    <property type="entry name" value="PLP-dependent transferases"/>
    <property type="match status" value="1"/>
</dbReference>
<dbReference type="InParanoid" id="A0A1Y2EW21"/>
<keyword evidence="5 7" id="KW-0456">Lyase</keyword>
<dbReference type="Gene3D" id="3.90.1150.10">
    <property type="entry name" value="Aspartate Aminotransferase, domain 1"/>
    <property type="match status" value="1"/>
</dbReference>
<proteinExistence type="inferred from homology"/>
<dbReference type="GO" id="GO:0006520">
    <property type="term" value="P:amino acid metabolic process"/>
    <property type="evidence" value="ECO:0007669"/>
    <property type="project" value="InterPro"/>
</dbReference>
<keyword evidence="9" id="KW-1185">Reference proteome</keyword>
<dbReference type="InterPro" id="IPR015424">
    <property type="entry name" value="PyrdxlP-dep_Trfase"/>
</dbReference>
<evidence type="ECO:0000256" key="6">
    <source>
        <dbReference type="PIRSR" id="PIRSR602129-50"/>
    </source>
</evidence>
<evidence type="ECO:0000256" key="4">
    <source>
        <dbReference type="ARBA" id="ARBA00022898"/>
    </source>
</evidence>
<dbReference type="Gene3D" id="1.20.1340.10">
    <property type="entry name" value="dopa decarboxylase, N-terminal domain"/>
    <property type="match status" value="1"/>
</dbReference>
<dbReference type="InterPro" id="IPR015422">
    <property type="entry name" value="PyrdxlP-dep_Trfase_small"/>
</dbReference>
<feature type="modified residue" description="N6-(pyridoxal phosphate)lysine" evidence="6">
    <location>
        <position position="315"/>
    </location>
</feature>
<dbReference type="GO" id="GO:0016831">
    <property type="term" value="F:carboxy-lyase activity"/>
    <property type="evidence" value="ECO:0007669"/>
    <property type="project" value="UniProtKB-KW"/>
</dbReference>
<evidence type="ECO:0000256" key="3">
    <source>
        <dbReference type="ARBA" id="ARBA00022793"/>
    </source>
</evidence>
<dbReference type="InterPro" id="IPR015421">
    <property type="entry name" value="PyrdxlP-dep_Trfase_major"/>
</dbReference>
<evidence type="ECO:0000313" key="8">
    <source>
        <dbReference type="EMBL" id="ORY75336.1"/>
    </source>
</evidence>
<dbReference type="PANTHER" id="PTHR11999">
    <property type="entry name" value="GROUP II PYRIDOXAL-5-PHOSPHATE DECARBOXYLASE"/>
    <property type="match status" value="1"/>
</dbReference>
<sequence>MDREQFRKAGYAAIDRICDYFEELPERDVMPSVEPGDIGRQIPKSAPVEGEEWSTIAADFDKVILPGITHWQAPMFMAYFPANTTYESILADIYAGAVSNPGFNWLCSPACTELEVVQMDWVAQLLGLDESFHNASNVGGGIIMGSASESCLTVCIAARERALRLHPGTPFEQMVIVGTTQTHSLGAKAALILGLSFEAIETKEEDAWALRGEALRETLGRLKGEGKLPFALLATVGSTSTGAIDDIAEITAVAASYPELFIHVDAAWAGVMLALPEAREECHLDAINARSTAVNAAGGICASGEVHSFCTNLHKSGLVTFDASCLWVRDRKLLTEALDITPPFLRNKHTDTGLVVDYRNWQISLGRRFRSLKLYFVLRSYGISGFQAHLRNLISRAARLESLVLSSPNEFELFVPRRFSLVVLRLKASSPKNGEVEDKDANELNKKFFALTAERKDIHLTPTTVGGKYCTRIAIGSPFTKDEHIKKVWKVINELAEEAKGSQVEGK</sequence>
<dbReference type="GO" id="GO:0005737">
    <property type="term" value="C:cytoplasm"/>
    <property type="evidence" value="ECO:0007669"/>
    <property type="project" value="TreeGrafter"/>
</dbReference>
<comment type="similarity">
    <text evidence="2 7">Belongs to the group II decarboxylase family.</text>
</comment>
<comment type="cofactor">
    <cofactor evidence="1 6 7">
        <name>pyridoxal 5'-phosphate</name>
        <dbReference type="ChEBI" id="CHEBI:597326"/>
    </cofactor>
</comment>
<dbReference type="EMBL" id="MCGR01000038">
    <property type="protein sequence ID" value="ORY75336.1"/>
    <property type="molecule type" value="Genomic_DNA"/>
</dbReference>
<dbReference type="Gene3D" id="3.40.640.10">
    <property type="entry name" value="Type I PLP-dependent aspartate aminotransferase-like (Major domain)"/>
    <property type="match status" value="1"/>
</dbReference>
<dbReference type="InterPro" id="IPR002129">
    <property type="entry name" value="PyrdxlP-dep_de-COase"/>
</dbReference>
<dbReference type="PANTHER" id="PTHR11999:SF70">
    <property type="entry name" value="MIP05841P"/>
    <property type="match status" value="1"/>
</dbReference>
<reference evidence="8 9" key="1">
    <citation type="submission" date="2016-07" db="EMBL/GenBank/DDBJ databases">
        <title>Pervasive Adenine N6-methylation of Active Genes in Fungi.</title>
        <authorList>
            <consortium name="DOE Joint Genome Institute"/>
            <person name="Mondo S.J."/>
            <person name="Dannebaum R.O."/>
            <person name="Kuo R.C."/>
            <person name="Labutti K."/>
            <person name="Haridas S."/>
            <person name="Kuo A."/>
            <person name="Salamov A."/>
            <person name="Ahrendt S.R."/>
            <person name="Lipzen A."/>
            <person name="Sullivan W."/>
            <person name="Andreopoulos W.B."/>
            <person name="Clum A."/>
            <person name="Lindquist E."/>
            <person name="Daum C."/>
            <person name="Ramamoorthy G.K."/>
            <person name="Gryganskyi A."/>
            <person name="Culley D."/>
            <person name="Magnuson J.K."/>
            <person name="James T.Y."/>
            <person name="O'Malley M.A."/>
            <person name="Stajich J.E."/>
            <person name="Spatafora J.W."/>
            <person name="Visel A."/>
            <person name="Grigoriev I.V."/>
        </authorList>
    </citation>
    <scope>NUCLEOTIDE SEQUENCE [LARGE SCALE GENOMIC DNA]</scope>
    <source>
        <strain evidence="8 9">62-1032</strain>
    </source>
</reference>
<dbReference type="PRINTS" id="PR00800">
    <property type="entry name" value="YHDCRBOXLASE"/>
</dbReference>
<name>A0A1Y2EW21_9BASI</name>
<evidence type="ECO:0000313" key="9">
    <source>
        <dbReference type="Proteomes" id="UP000193467"/>
    </source>
</evidence>
<protein>
    <submittedName>
        <fullName evidence="8">Aromatic-L-amino-acid decarboxylase</fullName>
    </submittedName>
</protein>
<evidence type="ECO:0000256" key="7">
    <source>
        <dbReference type="RuleBase" id="RU000382"/>
    </source>
</evidence>
<keyword evidence="3" id="KW-0210">Decarboxylase</keyword>
<dbReference type="AlphaFoldDB" id="A0A1Y2EW21"/>
<keyword evidence="4 6" id="KW-0663">Pyridoxal phosphate</keyword>
<dbReference type="Pfam" id="PF00282">
    <property type="entry name" value="Pyridoxal_deC"/>
    <property type="match status" value="1"/>
</dbReference>
<evidence type="ECO:0000256" key="5">
    <source>
        <dbReference type="ARBA" id="ARBA00023239"/>
    </source>
</evidence>